<protein>
    <recommendedName>
        <fullName evidence="7">Small ribosomal subunit protein mS29</fullName>
    </recommendedName>
</protein>
<evidence type="ECO:0000256" key="6">
    <source>
        <dbReference type="ARBA" id="ARBA00023274"/>
    </source>
</evidence>
<dbReference type="PANTHER" id="PTHR12810:SF0">
    <property type="entry name" value="SMALL RIBOSOMAL SUBUNIT PROTEIN MS29"/>
    <property type="match status" value="1"/>
</dbReference>
<keyword evidence="3" id="KW-0809">Transit peptide</keyword>
<proteinExistence type="inferred from homology"/>
<dbReference type="GO" id="GO:0003735">
    <property type="term" value="F:structural constituent of ribosome"/>
    <property type="evidence" value="ECO:0007669"/>
    <property type="project" value="TreeGrafter"/>
</dbReference>
<dbReference type="SUPFAM" id="SSF52540">
    <property type="entry name" value="P-loop containing nucleoside triphosphate hydrolases"/>
    <property type="match status" value="1"/>
</dbReference>
<evidence type="ECO:0000256" key="1">
    <source>
        <dbReference type="ARBA" id="ARBA00004173"/>
    </source>
</evidence>
<reference evidence="8" key="1">
    <citation type="submission" date="2021-01" db="EMBL/GenBank/DDBJ databases">
        <authorList>
            <person name="Corre E."/>
            <person name="Pelletier E."/>
            <person name="Niang G."/>
            <person name="Scheremetjew M."/>
            <person name="Finn R."/>
            <person name="Kale V."/>
            <person name="Holt S."/>
            <person name="Cochrane G."/>
            <person name="Meng A."/>
            <person name="Brown T."/>
            <person name="Cohen L."/>
        </authorList>
    </citation>
    <scope>NUCLEOTIDE SEQUENCE</scope>
    <source>
        <strain evidence="8">CCMP1510</strain>
    </source>
</reference>
<evidence type="ECO:0000313" key="8">
    <source>
        <dbReference type="EMBL" id="CAE0372078.1"/>
    </source>
</evidence>
<gene>
    <name evidence="8" type="ORF">ALAG00032_LOCUS12861</name>
</gene>
<accession>A0A7S3K441</accession>
<dbReference type="Gene3D" id="4.10.1060.10">
    <property type="entry name" value="Zinc finger, RanBP2-type"/>
    <property type="match status" value="1"/>
</dbReference>
<keyword evidence="5" id="KW-0496">Mitochondrion</keyword>
<dbReference type="InterPro" id="IPR027417">
    <property type="entry name" value="P-loop_NTPase"/>
</dbReference>
<evidence type="ECO:0000256" key="2">
    <source>
        <dbReference type="ARBA" id="ARBA00009863"/>
    </source>
</evidence>
<keyword evidence="4" id="KW-0689">Ribosomal protein</keyword>
<evidence type="ECO:0000256" key="7">
    <source>
        <dbReference type="ARBA" id="ARBA00035140"/>
    </source>
</evidence>
<evidence type="ECO:0000256" key="4">
    <source>
        <dbReference type="ARBA" id="ARBA00022980"/>
    </source>
</evidence>
<dbReference type="AlphaFoldDB" id="A0A7S3K441"/>
<comment type="similarity">
    <text evidence="2">Belongs to the mitochondrion-specific ribosomal protein mS29 family.</text>
</comment>
<name>A0A7S3K441_9STRA</name>
<dbReference type="PANTHER" id="PTHR12810">
    <property type="entry name" value="MITOCHONDRIAL 28S RIBOSOMAL PROTEIN S29"/>
    <property type="match status" value="1"/>
</dbReference>
<evidence type="ECO:0000256" key="5">
    <source>
        <dbReference type="ARBA" id="ARBA00023128"/>
    </source>
</evidence>
<dbReference type="InterPro" id="IPR019368">
    <property type="entry name" value="Ribosomal_mS29"/>
</dbReference>
<dbReference type="GO" id="GO:0005763">
    <property type="term" value="C:mitochondrial small ribosomal subunit"/>
    <property type="evidence" value="ECO:0007669"/>
    <property type="project" value="TreeGrafter"/>
</dbReference>
<dbReference type="Pfam" id="PF10236">
    <property type="entry name" value="DAP3"/>
    <property type="match status" value="1"/>
</dbReference>
<sequence>MRYMILVKELGMSRTSMKKRGLATLKVIPPAVTLACTSLPAPIKWMTLTNDSLPEREKMQGVEEMKAGNEIKTIEREVTGKLKVVMTKIAERNGSEEMLAHGEDYEDEDWECPHCSFTNYSRTSYRMFCAQCHRPRNEIPLRSGYLLTGGSGSGKSVVLGQLIHWARTQGWLALVVPSGWRFANWSPMIVPSQHIPDMFEDPFESTDVLQSFVNGHSRALLESIPIREKVASERWNNAQNLAQLLDAALDDDRFEERSTALFDIIQELSTCVEAPCLVAVDEIETFFAPYIDHYYDSEQLVPEDLIGISRLRAGLYYPQADVENDPHQAPLLFKRGLALYATHSYGRPNTLGKNVSFRTIVPHMPHELRVLPFDDAEFQAACDFYRDDMVADKEALTYHNIRSLKLMTQRNPRKLYSRLLLL</sequence>
<dbReference type="EMBL" id="HBIJ01019660">
    <property type="protein sequence ID" value="CAE0372078.1"/>
    <property type="molecule type" value="Transcribed_RNA"/>
</dbReference>
<comment type="subcellular location">
    <subcellularLocation>
        <location evidence="1">Mitochondrion</location>
    </subcellularLocation>
</comment>
<evidence type="ECO:0000256" key="3">
    <source>
        <dbReference type="ARBA" id="ARBA00022946"/>
    </source>
</evidence>
<keyword evidence="6" id="KW-0687">Ribonucleoprotein</keyword>
<organism evidence="8">
    <name type="scientific">Aureoumbra lagunensis</name>
    <dbReference type="NCBI Taxonomy" id="44058"/>
    <lineage>
        <taxon>Eukaryota</taxon>
        <taxon>Sar</taxon>
        <taxon>Stramenopiles</taxon>
        <taxon>Ochrophyta</taxon>
        <taxon>Pelagophyceae</taxon>
        <taxon>Pelagomonadales</taxon>
        <taxon>Aureoumbra</taxon>
    </lineage>
</organism>